<reference evidence="4" key="1">
    <citation type="journal article" date="2021" name="PeerJ">
        <title>Extensive microbial diversity within the chicken gut microbiome revealed by metagenomics and culture.</title>
        <authorList>
            <person name="Gilroy R."/>
            <person name="Ravi A."/>
            <person name="Getino M."/>
            <person name="Pursley I."/>
            <person name="Horton D.L."/>
            <person name="Alikhan N.F."/>
            <person name="Baker D."/>
            <person name="Gharbi K."/>
            <person name="Hall N."/>
            <person name="Watson M."/>
            <person name="Adriaenssens E.M."/>
            <person name="Foster-Nyarko E."/>
            <person name="Jarju S."/>
            <person name="Secka A."/>
            <person name="Antonio M."/>
            <person name="Oren A."/>
            <person name="Chaudhuri R.R."/>
            <person name="La Ragione R."/>
            <person name="Hildebrand F."/>
            <person name="Pallen M.J."/>
        </authorList>
    </citation>
    <scope>NUCLEOTIDE SEQUENCE</scope>
    <source>
        <strain evidence="4">CHK193-4272</strain>
    </source>
</reference>
<dbReference type="InterPro" id="IPR001119">
    <property type="entry name" value="SLH_dom"/>
</dbReference>
<reference evidence="4" key="2">
    <citation type="submission" date="2021-04" db="EMBL/GenBank/DDBJ databases">
        <authorList>
            <person name="Gilroy R."/>
        </authorList>
    </citation>
    <scope>NUCLEOTIDE SEQUENCE</scope>
    <source>
        <strain evidence="4">CHK193-4272</strain>
    </source>
</reference>
<comment type="caution">
    <text evidence="4">The sequence shown here is derived from an EMBL/GenBank/DDBJ whole genome shotgun (WGS) entry which is preliminary data.</text>
</comment>
<sequence>MKKFYKSLIVGAALSAAVAVNASAADFTNCADALNQMGLFKGTTSGYELDRAPTRGEAAAMLVRLLGKETEALEKNYQTPFTDVPDWAKPYVGWLYENKLTNGTSDTTYGTTANCTAQMYSTFLLRTLGYSDTATNPDFTYNNAIDFAEQKGVVDIGNCDEDNFLRDHVVAMSYTALATEPKDAKYDNLLDKLVADGAVDSAKAKTYQDKFDLYDEYAQLVEKNAEITNMEANVKMTMDMKMNNASVMNMDMDSKIAAIMNLEQMDKSKFSVVGNTKMTISKILTGTESDTVTDTKMNAYYTDGVYYIDTAGQKIKMPMSFDEIFESLDIKALSKKEPISSIDTLSKQADGTYNVSYSAGYINSTVNNLFAQMGITTDDIQMSIDKVDMTITPQNGMIKGMTADMVYTMKVEGQTVVLDIKAVYDILKTGSSVGVELPADLNTYVDISSVGQ</sequence>
<dbReference type="EMBL" id="DXIE01000057">
    <property type="protein sequence ID" value="HIV63032.1"/>
    <property type="molecule type" value="Genomic_DNA"/>
</dbReference>
<evidence type="ECO:0000256" key="2">
    <source>
        <dbReference type="SAM" id="SignalP"/>
    </source>
</evidence>
<dbReference type="PROSITE" id="PS51272">
    <property type="entry name" value="SLH"/>
    <property type="match status" value="1"/>
</dbReference>
<name>A0A9D1PJB0_9FIRM</name>
<evidence type="ECO:0000259" key="3">
    <source>
        <dbReference type="PROSITE" id="PS51272"/>
    </source>
</evidence>
<keyword evidence="1" id="KW-0677">Repeat</keyword>
<evidence type="ECO:0000313" key="4">
    <source>
        <dbReference type="EMBL" id="HIV63032.1"/>
    </source>
</evidence>
<accession>A0A9D1PJB0</accession>
<organism evidence="4 5">
    <name type="scientific">Candidatus Butyricicoccus avistercoris</name>
    <dbReference type="NCBI Taxonomy" id="2838518"/>
    <lineage>
        <taxon>Bacteria</taxon>
        <taxon>Bacillati</taxon>
        <taxon>Bacillota</taxon>
        <taxon>Clostridia</taxon>
        <taxon>Eubacteriales</taxon>
        <taxon>Butyricicoccaceae</taxon>
        <taxon>Butyricicoccus</taxon>
    </lineage>
</organism>
<keyword evidence="2" id="KW-0732">Signal</keyword>
<evidence type="ECO:0000256" key="1">
    <source>
        <dbReference type="ARBA" id="ARBA00022737"/>
    </source>
</evidence>
<protein>
    <submittedName>
        <fullName evidence="4">S-layer homology domain-containing protein</fullName>
    </submittedName>
</protein>
<dbReference type="Pfam" id="PF00395">
    <property type="entry name" value="SLH"/>
    <property type="match status" value="1"/>
</dbReference>
<feature type="chain" id="PRO_5038854900" evidence="2">
    <location>
        <begin position="25"/>
        <end position="452"/>
    </location>
</feature>
<evidence type="ECO:0000313" key="5">
    <source>
        <dbReference type="Proteomes" id="UP000886808"/>
    </source>
</evidence>
<dbReference type="AlphaFoldDB" id="A0A9D1PJB0"/>
<feature type="signal peptide" evidence="2">
    <location>
        <begin position="1"/>
        <end position="24"/>
    </location>
</feature>
<gene>
    <name evidence="4" type="ORF">H9746_09395</name>
</gene>
<proteinExistence type="predicted"/>
<feature type="domain" description="SLH" evidence="3">
    <location>
        <begin position="75"/>
        <end position="138"/>
    </location>
</feature>
<dbReference type="Proteomes" id="UP000886808">
    <property type="component" value="Unassembled WGS sequence"/>
</dbReference>